<accession>A0A0E9R936</accession>
<sequence length="53" mass="6074">MYSRNSHSSLNNNSYCSFVISKALLCIAKCEITSLAPKKIKHQAYNLKSRYFT</sequence>
<dbReference type="EMBL" id="GBXM01082953">
    <property type="protein sequence ID" value="JAH25624.1"/>
    <property type="molecule type" value="Transcribed_RNA"/>
</dbReference>
<organism evidence="1">
    <name type="scientific">Anguilla anguilla</name>
    <name type="common">European freshwater eel</name>
    <name type="synonym">Muraena anguilla</name>
    <dbReference type="NCBI Taxonomy" id="7936"/>
    <lineage>
        <taxon>Eukaryota</taxon>
        <taxon>Metazoa</taxon>
        <taxon>Chordata</taxon>
        <taxon>Craniata</taxon>
        <taxon>Vertebrata</taxon>
        <taxon>Euteleostomi</taxon>
        <taxon>Actinopterygii</taxon>
        <taxon>Neopterygii</taxon>
        <taxon>Teleostei</taxon>
        <taxon>Anguilliformes</taxon>
        <taxon>Anguillidae</taxon>
        <taxon>Anguilla</taxon>
    </lineage>
</organism>
<evidence type="ECO:0000313" key="1">
    <source>
        <dbReference type="EMBL" id="JAH25624.1"/>
    </source>
</evidence>
<reference evidence="1" key="1">
    <citation type="submission" date="2014-11" db="EMBL/GenBank/DDBJ databases">
        <authorList>
            <person name="Amaro Gonzalez C."/>
        </authorList>
    </citation>
    <scope>NUCLEOTIDE SEQUENCE</scope>
</reference>
<proteinExistence type="predicted"/>
<dbReference type="AlphaFoldDB" id="A0A0E9R936"/>
<name>A0A0E9R936_ANGAN</name>
<reference evidence="1" key="2">
    <citation type="journal article" date="2015" name="Fish Shellfish Immunol.">
        <title>Early steps in the European eel (Anguilla anguilla)-Vibrio vulnificus interaction in the gills: Role of the RtxA13 toxin.</title>
        <authorList>
            <person name="Callol A."/>
            <person name="Pajuelo D."/>
            <person name="Ebbesson L."/>
            <person name="Teles M."/>
            <person name="MacKenzie S."/>
            <person name="Amaro C."/>
        </authorList>
    </citation>
    <scope>NUCLEOTIDE SEQUENCE</scope>
</reference>
<protein>
    <submittedName>
        <fullName evidence="1">Uncharacterized protein</fullName>
    </submittedName>
</protein>